<accession>A0A1R2CZP2</accession>
<feature type="domain" description="Exocyst complex subunit Exo70 C-terminal" evidence="5">
    <location>
        <begin position="237"/>
        <end position="551"/>
    </location>
</feature>
<keyword evidence="3 4" id="KW-0268">Exocytosis</keyword>
<dbReference type="Gene3D" id="1.20.1280.170">
    <property type="entry name" value="Exocyst complex component Exo70"/>
    <property type="match status" value="1"/>
</dbReference>
<evidence type="ECO:0000256" key="3">
    <source>
        <dbReference type="ARBA" id="ARBA00022483"/>
    </source>
</evidence>
<evidence type="ECO:0000256" key="4">
    <source>
        <dbReference type="RuleBase" id="RU365026"/>
    </source>
</evidence>
<reference evidence="6 7" key="1">
    <citation type="submission" date="2016-11" db="EMBL/GenBank/DDBJ databases">
        <title>The macronuclear genome of Stentor coeruleus: a giant cell with tiny introns.</title>
        <authorList>
            <person name="Slabodnick M."/>
            <person name="Ruby J.G."/>
            <person name="Reiff S.B."/>
            <person name="Swart E.C."/>
            <person name="Gosai S."/>
            <person name="Prabakaran S."/>
            <person name="Witkowska E."/>
            <person name="Larue G.E."/>
            <person name="Fisher S."/>
            <person name="Freeman R.M."/>
            <person name="Gunawardena J."/>
            <person name="Chu W."/>
            <person name="Stover N.A."/>
            <person name="Gregory B.D."/>
            <person name="Nowacki M."/>
            <person name="Derisi J."/>
            <person name="Roy S.W."/>
            <person name="Marshall W.F."/>
            <person name="Sood P."/>
        </authorList>
    </citation>
    <scope>NUCLEOTIDE SEQUENCE [LARGE SCALE GENOMIC DNA]</scope>
    <source>
        <strain evidence="6">WM001</strain>
    </source>
</reference>
<comment type="caution">
    <text evidence="6">The sequence shown here is derived from an EMBL/GenBank/DDBJ whole genome shotgun (WGS) entry which is preliminary data.</text>
</comment>
<dbReference type="GO" id="GO:0006887">
    <property type="term" value="P:exocytosis"/>
    <property type="evidence" value="ECO:0007669"/>
    <property type="project" value="UniProtKB-KW"/>
</dbReference>
<protein>
    <recommendedName>
        <fullName evidence="4">Exocyst subunit Exo70 family protein</fullName>
    </recommendedName>
</protein>
<keyword evidence="2 4" id="KW-0813">Transport</keyword>
<dbReference type="AlphaFoldDB" id="A0A1R2CZP2"/>
<gene>
    <name evidence="6" type="ORF">SteCoe_2352</name>
</gene>
<comment type="function">
    <text evidence="4">Component of the exocyst complex.</text>
</comment>
<dbReference type="Proteomes" id="UP000187209">
    <property type="component" value="Unassembled WGS sequence"/>
</dbReference>
<evidence type="ECO:0000259" key="5">
    <source>
        <dbReference type="Pfam" id="PF03081"/>
    </source>
</evidence>
<dbReference type="InterPro" id="IPR016159">
    <property type="entry name" value="Cullin_repeat-like_dom_sf"/>
</dbReference>
<evidence type="ECO:0000313" key="7">
    <source>
        <dbReference type="Proteomes" id="UP000187209"/>
    </source>
</evidence>
<evidence type="ECO:0000313" key="6">
    <source>
        <dbReference type="EMBL" id="OMJ94451.1"/>
    </source>
</evidence>
<keyword evidence="4" id="KW-0653">Protein transport</keyword>
<keyword evidence="7" id="KW-1185">Reference proteome</keyword>
<dbReference type="InterPro" id="IPR046364">
    <property type="entry name" value="Exo70_C"/>
</dbReference>
<organism evidence="6 7">
    <name type="scientific">Stentor coeruleus</name>
    <dbReference type="NCBI Taxonomy" id="5963"/>
    <lineage>
        <taxon>Eukaryota</taxon>
        <taxon>Sar</taxon>
        <taxon>Alveolata</taxon>
        <taxon>Ciliophora</taxon>
        <taxon>Postciliodesmatophora</taxon>
        <taxon>Heterotrichea</taxon>
        <taxon>Heterotrichida</taxon>
        <taxon>Stentoridae</taxon>
        <taxon>Stentor</taxon>
    </lineage>
</organism>
<dbReference type="PANTHER" id="PTHR12542">
    <property type="entry name" value="EXOCYST COMPLEX PROTEIN EXO70"/>
    <property type="match status" value="1"/>
</dbReference>
<sequence>MSKSLSIREDLQRKVRECSLSGSEVLRSLDKAVSKLEDFARIVQPLQEAVIKLGEDYSNIDKTLDKVRDEAQTIREGYSLIKDLQSPSDSRSHLKSIERAQVLISFFQKKPNIPDSRTLQEKLASALSLSYPICVKLIEEQIIKYNEMYGVNTIAQDNTAQIDMVNMIKELIDICKTKAPNYWQVYVKLRSSLLLKYVNSVSKPEAKVSSNSGQVIQLGQDNTSKNLVNQIKSFVRACEVEKELLQWVLGTQTVQDWLGEVTEGAFQFVSSQTETFLSKKVPITMLLEVLNAFTSSLGEIEKLLGKSVKYYTTSKLQTTLLQKSQSWYREYIQVIQTSKIDFGDFVHDMSIQLSQELKKLMHHADVLAIAKLDQSILHLVTSLIDTFRIKIKAIASKQQGLCHVFMINNLSFWINALQEYDFVGLEDVMTRVEKEMLSEIEEYSKNTWSKLLPVLSDNPTVIEMKKNGVLARWSRKAVKNKFKSFNTIFPEVFNYHKNFSIFSRDILQLLRKKNYQLIVPAYKDFLKRYLAVDFTTNKGKYVLFPIETLEPNIMNMYSHRTISTN</sequence>
<evidence type="ECO:0000256" key="2">
    <source>
        <dbReference type="ARBA" id="ARBA00022448"/>
    </source>
</evidence>
<evidence type="ECO:0000256" key="1">
    <source>
        <dbReference type="ARBA" id="ARBA00006756"/>
    </source>
</evidence>
<name>A0A1R2CZP2_9CILI</name>
<dbReference type="SUPFAM" id="SSF74788">
    <property type="entry name" value="Cullin repeat-like"/>
    <property type="match status" value="1"/>
</dbReference>
<dbReference type="OrthoDB" id="1922221at2759"/>
<dbReference type="Pfam" id="PF03081">
    <property type="entry name" value="Exo70_C"/>
    <property type="match status" value="1"/>
</dbReference>
<proteinExistence type="inferred from homology"/>
<dbReference type="EMBL" id="MPUH01000026">
    <property type="protein sequence ID" value="OMJ94451.1"/>
    <property type="molecule type" value="Genomic_DNA"/>
</dbReference>
<dbReference type="InterPro" id="IPR004140">
    <property type="entry name" value="Exo70"/>
</dbReference>
<dbReference type="GO" id="GO:0000145">
    <property type="term" value="C:exocyst"/>
    <property type="evidence" value="ECO:0007669"/>
    <property type="project" value="InterPro"/>
</dbReference>
<dbReference type="PANTHER" id="PTHR12542:SF41">
    <property type="entry name" value="EXOCYST COMPLEX COMPONENT 7"/>
    <property type="match status" value="1"/>
</dbReference>
<comment type="similarity">
    <text evidence="1 4">Belongs to the EXO70 family.</text>
</comment>
<dbReference type="GO" id="GO:0005546">
    <property type="term" value="F:phosphatidylinositol-4,5-bisphosphate binding"/>
    <property type="evidence" value="ECO:0007669"/>
    <property type="project" value="InterPro"/>
</dbReference>
<dbReference type="GO" id="GO:0015031">
    <property type="term" value="P:protein transport"/>
    <property type="evidence" value="ECO:0007669"/>
    <property type="project" value="UniProtKB-KW"/>
</dbReference>